<comment type="similarity">
    <text evidence="1">Belongs to the Smg family.</text>
</comment>
<dbReference type="HAMAP" id="MF_00598">
    <property type="entry name" value="Smg"/>
    <property type="match status" value="1"/>
</dbReference>
<evidence type="ECO:0000313" key="3">
    <source>
        <dbReference type="Proteomes" id="UP001302316"/>
    </source>
</evidence>
<dbReference type="PANTHER" id="PTHR38692">
    <property type="entry name" value="PROTEIN SMG"/>
    <property type="match status" value="1"/>
</dbReference>
<dbReference type="Proteomes" id="UP001302316">
    <property type="component" value="Unassembled WGS sequence"/>
</dbReference>
<dbReference type="PANTHER" id="PTHR38692:SF1">
    <property type="entry name" value="PROTEIN SMG"/>
    <property type="match status" value="1"/>
</dbReference>
<dbReference type="AlphaFoldDB" id="A0AAP6JFR3"/>
<dbReference type="RefSeq" id="WP_346052287.1">
    <property type="nucleotide sequence ID" value="NZ_JAYGII010000023.1"/>
</dbReference>
<organism evidence="2 3">
    <name type="scientific">Natronospira elongata</name>
    <dbReference type="NCBI Taxonomy" id="3110268"/>
    <lineage>
        <taxon>Bacteria</taxon>
        <taxon>Pseudomonadati</taxon>
        <taxon>Pseudomonadota</taxon>
        <taxon>Gammaproteobacteria</taxon>
        <taxon>Natronospirales</taxon>
        <taxon>Natronospiraceae</taxon>
        <taxon>Natronospira</taxon>
    </lineage>
</organism>
<name>A0AAP6JFR3_9GAMM</name>
<dbReference type="EMBL" id="JAYGII010000023">
    <property type="protein sequence ID" value="MEA5446193.1"/>
    <property type="molecule type" value="Genomic_DNA"/>
</dbReference>
<reference evidence="2 3" key="1">
    <citation type="submission" date="2023-12" db="EMBL/GenBank/DDBJ databases">
        <title>Whole-genome sequencing of halo(alkali)philic microorganisms from hypersaline lakes.</title>
        <authorList>
            <person name="Sorokin D.Y."/>
            <person name="Merkel A.Y."/>
            <person name="Messina E."/>
            <person name="Yakimov M."/>
        </authorList>
    </citation>
    <scope>NUCLEOTIDE SEQUENCE [LARGE SCALE GENOMIC DNA]</scope>
    <source>
        <strain evidence="2 3">AB-CW1</strain>
    </source>
</reference>
<proteinExistence type="inferred from homology"/>
<comment type="caution">
    <text evidence="2">The sequence shown here is derived from an EMBL/GenBank/DDBJ whole genome shotgun (WGS) entry which is preliminary data.</text>
</comment>
<protein>
    <recommendedName>
        <fullName evidence="1">Protein Smg homolog</fullName>
    </recommendedName>
</protein>
<keyword evidence="3" id="KW-1185">Reference proteome</keyword>
<accession>A0AAP6JFR3</accession>
<sequence>MRTKENVLDVLMYLFENYMHEDMEEQETDQETLFTELQEAGFPAGEIHKAFQWLEDLAADGDNLDSPPGATRATRVFSPEENSRISPECRGFLIYVEQIGILDPIQRERVIDRIMALESAAVDLDQVKWIVLMLLFNQPGQEEEYARMEDLVFEETPGRLH</sequence>
<dbReference type="Pfam" id="PF04361">
    <property type="entry name" value="DUF494"/>
    <property type="match status" value="1"/>
</dbReference>
<gene>
    <name evidence="1" type="primary">smg</name>
    <name evidence="2" type="ORF">VCB98_10215</name>
</gene>
<dbReference type="InterPro" id="IPR007456">
    <property type="entry name" value="Smg"/>
</dbReference>
<evidence type="ECO:0000313" key="2">
    <source>
        <dbReference type="EMBL" id="MEA5446193.1"/>
    </source>
</evidence>
<evidence type="ECO:0000256" key="1">
    <source>
        <dbReference type="HAMAP-Rule" id="MF_00598"/>
    </source>
</evidence>